<reference evidence="1 2" key="1">
    <citation type="journal article" date="2024" name="Nat. Commun.">
        <title>Phylogenomics reveals the evolutionary origins of lichenization in chlorophyte algae.</title>
        <authorList>
            <person name="Puginier C."/>
            <person name="Libourel C."/>
            <person name="Otte J."/>
            <person name="Skaloud P."/>
            <person name="Haon M."/>
            <person name="Grisel S."/>
            <person name="Petersen M."/>
            <person name="Berrin J.G."/>
            <person name="Delaux P.M."/>
            <person name="Dal Grande F."/>
            <person name="Keller J."/>
        </authorList>
    </citation>
    <scope>NUCLEOTIDE SEQUENCE [LARGE SCALE GENOMIC DNA]</scope>
    <source>
        <strain evidence="1 2">SAG 2145</strain>
    </source>
</reference>
<dbReference type="Proteomes" id="UP001438707">
    <property type="component" value="Unassembled WGS sequence"/>
</dbReference>
<sequence>MTSSAYTAQAEVEADLHKRRVYNPSLLWATARPTVQLVSNRKASDMPVVWYQKLGFPESKRSLLQQTTHLDMSIVAAKLQCSSLELQLKDQQMMEVSVKAARPLQPLDELRDLTGCDGSRDHPFLFSAGNAETGAWLAACVREIRVQQQSDQEQGPQAIGFSKASQTAVNGMLISLGIQQVMGHAVAPLEQPEDLAEHSANAEADKIFPFERYNNENAAASALVEYHKNHLLLYGIKLGRGGYAIYDLHMQRSLTIHHQGKTFNGGVAAAVVPYGVATSTSYKVMRIIFEHKQSGKAKQMWQDANPDAVAQGDLVDRVLQYEDARSQAICALLAASAAAQAPLLVDLTDGEVHHLLRLDNSELFVYEGCGPKQAYCEMARWLGLQTNWAMDRRFRSEPPQDIPDSLQRPLKRLREELLAESTSLVEDVSDVMHLSGLDNALQFACEAAPAVLPSMPDCVKAWYG</sequence>
<protein>
    <submittedName>
        <fullName evidence="1">Uncharacterized protein</fullName>
    </submittedName>
</protein>
<gene>
    <name evidence="1" type="ORF">WJX74_010901</name>
</gene>
<proteinExistence type="predicted"/>
<dbReference type="EMBL" id="JALJOS010000005">
    <property type="protein sequence ID" value="KAK9839171.1"/>
    <property type="molecule type" value="Genomic_DNA"/>
</dbReference>
<dbReference type="AlphaFoldDB" id="A0AAW1S1F9"/>
<comment type="caution">
    <text evidence="1">The sequence shown here is derived from an EMBL/GenBank/DDBJ whole genome shotgun (WGS) entry which is preliminary data.</text>
</comment>
<evidence type="ECO:0000313" key="2">
    <source>
        <dbReference type="Proteomes" id="UP001438707"/>
    </source>
</evidence>
<accession>A0AAW1S1F9</accession>
<evidence type="ECO:0000313" key="1">
    <source>
        <dbReference type="EMBL" id="KAK9839171.1"/>
    </source>
</evidence>
<name>A0AAW1S1F9_9CHLO</name>
<keyword evidence="2" id="KW-1185">Reference proteome</keyword>
<organism evidence="1 2">
    <name type="scientific">Apatococcus lobatus</name>
    <dbReference type="NCBI Taxonomy" id="904363"/>
    <lineage>
        <taxon>Eukaryota</taxon>
        <taxon>Viridiplantae</taxon>
        <taxon>Chlorophyta</taxon>
        <taxon>core chlorophytes</taxon>
        <taxon>Trebouxiophyceae</taxon>
        <taxon>Chlorellales</taxon>
        <taxon>Chlorellaceae</taxon>
        <taxon>Apatococcus</taxon>
    </lineage>
</organism>